<dbReference type="GO" id="GO:0004645">
    <property type="term" value="F:1,4-alpha-oligoglucan phosphorylase activity"/>
    <property type="evidence" value="ECO:0007669"/>
    <property type="project" value="InterPro"/>
</dbReference>
<dbReference type="SUPFAM" id="SSF47648">
    <property type="entry name" value="Nucleoside phosphorylase/phosphoribosyltransferase N-terminal domain"/>
    <property type="match status" value="1"/>
</dbReference>
<dbReference type="PIRSF" id="PIRSF000478">
    <property type="entry name" value="TP_PyNP"/>
    <property type="match status" value="1"/>
</dbReference>
<dbReference type="Pfam" id="PF00591">
    <property type="entry name" value="Glycos_transf_3"/>
    <property type="match status" value="1"/>
</dbReference>
<evidence type="ECO:0000313" key="8">
    <source>
        <dbReference type="EMBL" id="MDI3048131.1"/>
    </source>
</evidence>
<name>A0AAP4AKS5_9BACT</name>
<dbReference type="Pfam" id="PF07831">
    <property type="entry name" value="PYNP_C"/>
    <property type="match status" value="1"/>
</dbReference>
<comment type="caution">
    <text evidence="8">The sequence shown here is derived from an EMBL/GenBank/DDBJ whole genome shotgun (WGS) entry which is preliminary data.</text>
</comment>
<dbReference type="Gene3D" id="3.40.1030.10">
    <property type="entry name" value="Nucleoside phosphorylase/phosphoribosyltransferase catalytic domain"/>
    <property type="match status" value="1"/>
</dbReference>
<comment type="catalytic activity">
    <reaction evidence="5">
        <text>thymidine + phosphate = 2-deoxy-alpha-D-ribose 1-phosphate + thymine</text>
        <dbReference type="Rhea" id="RHEA:16037"/>
        <dbReference type="ChEBI" id="CHEBI:17748"/>
        <dbReference type="ChEBI" id="CHEBI:17821"/>
        <dbReference type="ChEBI" id="CHEBI:43474"/>
        <dbReference type="ChEBI" id="CHEBI:57259"/>
        <dbReference type="EC" id="2.4.2.4"/>
    </reaction>
</comment>
<dbReference type="NCBIfam" id="TIGR02644">
    <property type="entry name" value="Y_phosphoryl"/>
    <property type="match status" value="1"/>
</dbReference>
<dbReference type="InterPro" id="IPR018090">
    <property type="entry name" value="Pyrmidine_PPas_bac/euk"/>
</dbReference>
<evidence type="ECO:0000313" key="9">
    <source>
        <dbReference type="Proteomes" id="UP001233782"/>
    </source>
</evidence>
<protein>
    <submittedName>
        <fullName evidence="8">Thymidine phosphorylase</fullName>
        <ecNumber evidence="8">2.4.2.4</ecNumber>
    </submittedName>
</protein>
<dbReference type="InterPro" id="IPR036566">
    <property type="entry name" value="PYNP-like_C_sf"/>
</dbReference>
<dbReference type="GO" id="GO:0006206">
    <property type="term" value="P:pyrimidine nucleobase metabolic process"/>
    <property type="evidence" value="ECO:0007669"/>
    <property type="project" value="InterPro"/>
</dbReference>
<dbReference type="EC" id="2.4.2.4" evidence="8"/>
<dbReference type="InterPro" id="IPR000053">
    <property type="entry name" value="Thymidine/pyrmidine_PPase"/>
</dbReference>
<dbReference type="InterPro" id="IPR036320">
    <property type="entry name" value="Glycosyl_Trfase_fam3_N_dom_sf"/>
</dbReference>
<evidence type="ECO:0000256" key="6">
    <source>
        <dbReference type="ARBA" id="ARBA00056338"/>
    </source>
</evidence>
<feature type="domain" description="Pyrimidine nucleoside phosphorylase C-terminal" evidence="7">
    <location>
        <begin position="344"/>
        <end position="417"/>
    </location>
</feature>
<proteinExistence type="inferred from homology"/>
<dbReference type="Proteomes" id="UP001233782">
    <property type="component" value="Unassembled WGS sequence"/>
</dbReference>
<comment type="similarity">
    <text evidence="1">Belongs to the thymidine/pyrimidine-nucleoside phosphorylase family.</text>
</comment>
<evidence type="ECO:0000256" key="3">
    <source>
        <dbReference type="ARBA" id="ARBA00022676"/>
    </source>
</evidence>
<dbReference type="GO" id="GO:0009032">
    <property type="term" value="F:thymidine phosphorylase activity"/>
    <property type="evidence" value="ECO:0007669"/>
    <property type="project" value="UniProtKB-EC"/>
</dbReference>
<dbReference type="GO" id="GO:0006213">
    <property type="term" value="P:pyrimidine nucleoside metabolic process"/>
    <property type="evidence" value="ECO:0007669"/>
    <property type="project" value="InterPro"/>
</dbReference>
<reference evidence="8" key="1">
    <citation type="submission" date="2023-04" db="EMBL/GenBank/DDBJ databases">
        <title>Genomes of recent Mycoplasma hyosynoviae isolates 2023.</title>
        <authorList>
            <person name="Spergser J."/>
        </authorList>
    </citation>
    <scope>NUCLEOTIDE SEQUENCE</scope>
    <source>
        <strain evidence="8">SN1J23N</strain>
    </source>
</reference>
<comment type="function">
    <text evidence="6">The enzymes which catalyze the reversible phosphorolysis of pyrimidine nucleosides are involved in the degradation of these compounds and in their utilization as carbon and energy sources, or in the rescue of pyrimidine bases for nucleotide synthesis.</text>
</comment>
<dbReference type="Pfam" id="PF02885">
    <property type="entry name" value="Glycos_trans_3N"/>
    <property type="match status" value="1"/>
</dbReference>
<accession>A0AAP4AKS5</accession>
<dbReference type="NCBIfam" id="NF004490">
    <property type="entry name" value="PRK05820.1"/>
    <property type="match status" value="1"/>
</dbReference>
<dbReference type="AlphaFoldDB" id="A0AAP4AKS5"/>
<sequence length="431" mass="47270">MRINEIITKKAAKQELTKEEINFFIQEYVKNTIPDYQISALLMAIKLNGMTDTETANLTEAMMYSGEVLNWDFLNTTIVDKHSTGGVGDKVSIVLCPILATLGLTVAKMSGRGLGHTGGTLDKLESIEGFKISLSEEEFKDVVKSVGMAIVGQNEKLVPADKKLYALRDVTSTVDSIPLIASSIMSKKLATGSHCILLDVKCGNGAFMKNVEQAKALGNLMIAIGKKLNRKIAVEITNMDQPLGKAIGNKLEVLEAMNTLKGKGSKDFTEIIYSSASTLLMLGGKAKSEKEAKTLIDDVISSGKAYEKFLQWVSSQHGDIKKLEDKNWFAPKYKLEVKSPKSGYLKIKSAINFGLAAMKLGAGRAKKEDSIDYEAGIYLNKTSNEHITEGEVLFTLYSTKQIDQNVVEELLQSIEFNAKPFEIKTVFAKLI</sequence>
<dbReference type="PROSITE" id="PS00647">
    <property type="entry name" value="THYMID_PHOSPHORYLASE"/>
    <property type="match status" value="1"/>
</dbReference>
<evidence type="ECO:0000256" key="4">
    <source>
        <dbReference type="ARBA" id="ARBA00022679"/>
    </source>
</evidence>
<dbReference type="InterPro" id="IPR013102">
    <property type="entry name" value="PYNP_C"/>
</dbReference>
<dbReference type="PANTHER" id="PTHR10515">
    <property type="entry name" value="THYMIDINE PHOSPHORYLASE"/>
    <property type="match status" value="1"/>
</dbReference>
<dbReference type="InterPro" id="IPR035902">
    <property type="entry name" value="Nuc_phospho_transferase"/>
</dbReference>
<keyword evidence="4 8" id="KW-0808">Transferase</keyword>
<dbReference type="InterPro" id="IPR017872">
    <property type="entry name" value="Pyrmidine_PPase_CS"/>
</dbReference>
<dbReference type="Gene3D" id="1.20.970.10">
    <property type="entry name" value="Transferase, Pyrimidine Nucleoside Phosphorylase, Chain C"/>
    <property type="match status" value="1"/>
</dbReference>
<dbReference type="PANTHER" id="PTHR10515:SF0">
    <property type="entry name" value="THYMIDINE PHOSPHORYLASE"/>
    <property type="match status" value="1"/>
</dbReference>
<comment type="subunit">
    <text evidence="2">Homodimer.</text>
</comment>
<evidence type="ECO:0000259" key="7">
    <source>
        <dbReference type="SMART" id="SM00941"/>
    </source>
</evidence>
<organism evidence="8 9">
    <name type="scientific">Metamycoplasma hyosynoviae</name>
    <dbReference type="NCBI Taxonomy" id="29559"/>
    <lineage>
        <taxon>Bacteria</taxon>
        <taxon>Bacillati</taxon>
        <taxon>Mycoplasmatota</taxon>
        <taxon>Mycoplasmoidales</taxon>
        <taxon>Metamycoplasmataceae</taxon>
        <taxon>Metamycoplasma</taxon>
    </lineage>
</organism>
<dbReference type="RefSeq" id="WP_273569302.1">
    <property type="nucleotide sequence ID" value="NZ_JAQRAU010000020.1"/>
</dbReference>
<keyword evidence="3 8" id="KW-0328">Glycosyltransferase</keyword>
<evidence type="ECO:0000256" key="1">
    <source>
        <dbReference type="ARBA" id="ARBA00006915"/>
    </source>
</evidence>
<dbReference type="InterPro" id="IPR017459">
    <property type="entry name" value="Glycosyl_Trfase_fam3_N_dom"/>
</dbReference>
<dbReference type="SMART" id="SM00941">
    <property type="entry name" value="PYNP_C"/>
    <property type="match status" value="1"/>
</dbReference>
<evidence type="ECO:0000256" key="2">
    <source>
        <dbReference type="ARBA" id="ARBA00011738"/>
    </source>
</evidence>
<dbReference type="GO" id="GO:0005829">
    <property type="term" value="C:cytosol"/>
    <property type="evidence" value="ECO:0007669"/>
    <property type="project" value="TreeGrafter"/>
</dbReference>
<gene>
    <name evidence="8" type="ORF">QJ129_02540</name>
</gene>
<dbReference type="FunFam" id="3.40.1030.10:FF:000003">
    <property type="entry name" value="Pyrimidine-nucleoside phosphorylase"/>
    <property type="match status" value="1"/>
</dbReference>
<evidence type="ECO:0000256" key="5">
    <source>
        <dbReference type="ARBA" id="ARBA00048550"/>
    </source>
</evidence>
<dbReference type="SUPFAM" id="SSF52418">
    <property type="entry name" value="Nucleoside phosphorylase/phosphoribosyltransferase catalytic domain"/>
    <property type="match status" value="1"/>
</dbReference>
<dbReference type="SUPFAM" id="SSF54680">
    <property type="entry name" value="Pyrimidine nucleoside phosphorylase C-terminal domain"/>
    <property type="match status" value="1"/>
</dbReference>
<dbReference type="Gene3D" id="3.90.1170.30">
    <property type="entry name" value="Pyrimidine nucleoside phosphorylase-like, C-terminal domain"/>
    <property type="match status" value="1"/>
</dbReference>
<dbReference type="InterPro" id="IPR000312">
    <property type="entry name" value="Glycosyl_Trfase_fam3"/>
</dbReference>
<dbReference type="EMBL" id="JASBCP010000003">
    <property type="protein sequence ID" value="MDI3048131.1"/>
    <property type="molecule type" value="Genomic_DNA"/>
</dbReference>